<evidence type="ECO:0000256" key="1">
    <source>
        <dbReference type="ARBA" id="ARBA00005898"/>
    </source>
</evidence>
<evidence type="ECO:0000256" key="9">
    <source>
        <dbReference type="RuleBase" id="RU004135"/>
    </source>
</evidence>
<gene>
    <name evidence="12" type="ORF">A3C17_03880</name>
</gene>
<dbReference type="InterPro" id="IPR004101">
    <property type="entry name" value="Mur_ligase_C"/>
</dbReference>
<dbReference type="PANTHER" id="PTHR23135:SF4">
    <property type="entry name" value="UDP-N-ACETYLMURAMOYL-L-ALANYL-D-GLUTAMATE--2,6-DIAMINOPIMELATE LIGASE MURE HOMOLOG, CHLOROPLASTIC"/>
    <property type="match status" value="1"/>
</dbReference>
<evidence type="ECO:0000256" key="6">
    <source>
        <dbReference type="ARBA" id="ARBA00022960"/>
    </source>
</evidence>
<keyword evidence="6 9" id="KW-0133">Cell shape</keyword>
<name>A0A1F7TZ19_9BACT</name>
<dbReference type="EMBL" id="MGDX01000016">
    <property type="protein sequence ID" value="OGL71259.1"/>
    <property type="molecule type" value="Genomic_DNA"/>
</dbReference>
<reference evidence="12 13" key="1">
    <citation type="journal article" date="2016" name="Nat. Commun.">
        <title>Thousands of microbial genomes shed light on interconnected biogeochemical processes in an aquifer system.</title>
        <authorList>
            <person name="Anantharaman K."/>
            <person name="Brown C.T."/>
            <person name="Hug L.A."/>
            <person name="Sharon I."/>
            <person name="Castelle C.J."/>
            <person name="Probst A.J."/>
            <person name="Thomas B.C."/>
            <person name="Singh A."/>
            <person name="Wilkins M.J."/>
            <person name="Karaoz U."/>
            <person name="Brodie E.L."/>
            <person name="Williams K.H."/>
            <person name="Hubbard S.S."/>
            <person name="Banfield J.F."/>
        </authorList>
    </citation>
    <scope>NUCLEOTIDE SEQUENCE [LARGE SCALE GENOMIC DNA]</scope>
</reference>
<evidence type="ECO:0000256" key="8">
    <source>
        <dbReference type="ARBA" id="ARBA00023316"/>
    </source>
</evidence>
<comment type="similarity">
    <text evidence="1">Belongs to the MurCDEF family. MurE subfamily.</text>
</comment>
<comment type="pathway">
    <text evidence="9">Cell wall biogenesis; peptidoglycan biosynthesis.</text>
</comment>
<dbReference type="Pfam" id="PF02875">
    <property type="entry name" value="Mur_ligase_C"/>
    <property type="match status" value="1"/>
</dbReference>
<dbReference type="GO" id="GO:0071555">
    <property type="term" value="P:cell wall organization"/>
    <property type="evidence" value="ECO:0007669"/>
    <property type="project" value="UniProtKB-KW"/>
</dbReference>
<dbReference type="InterPro" id="IPR013221">
    <property type="entry name" value="Mur_ligase_cen"/>
</dbReference>
<dbReference type="UniPathway" id="UPA00219"/>
<keyword evidence="2" id="KW-0963">Cytoplasm</keyword>
<dbReference type="InterPro" id="IPR036565">
    <property type="entry name" value="Mur-like_cat_sf"/>
</dbReference>
<dbReference type="PROSITE" id="PS01011">
    <property type="entry name" value="FOLYLPOLYGLU_SYNT_1"/>
    <property type="match status" value="1"/>
</dbReference>
<dbReference type="Gene3D" id="3.40.1190.10">
    <property type="entry name" value="Mur-like, catalytic domain"/>
    <property type="match status" value="1"/>
</dbReference>
<dbReference type="GO" id="GO:0005737">
    <property type="term" value="C:cytoplasm"/>
    <property type="evidence" value="ECO:0007669"/>
    <property type="project" value="UniProtKB-SubCell"/>
</dbReference>
<dbReference type="GO" id="GO:0004326">
    <property type="term" value="F:tetrahydrofolylpolyglutamate synthase activity"/>
    <property type="evidence" value="ECO:0007669"/>
    <property type="project" value="InterPro"/>
</dbReference>
<sequence length="429" mass="46925">MLHRIKQHIPQRGLRAYHFLMAHAAAFVYRYPSRRMTVIGVTGTNGKSSTVQLVGQLLMARGHAVGWTSTDSWRIADRVIPNNKKMTMLGRFQTQKLLRDMVKARCTHAVVETSSQGVEQFRHIGIDYDVMVCTNLAPTHLEAHGGFENYKEAKLKAFRALAGMPGKTSVVNMNDPYAAEFAAVDVERVVGFGRSDEKVFDVLVDQRWLASEVSITRSGSRFTMDGVAFKTTLIGGFYLQNVLAAMAVVLLLGVEPEVLKKPVAALVPVPGRLETFAKDGVTVVVDYAPEPHSLRALYGVLELLQPRRIIHVTGSAGGGRDVAARAEVGHLAAEHDDVVIVTNEDPYDDDPMQIINDVADGAAAHGHVDGTSLFRLLDRREAIQKAIQLAEFGDIVVVTGKGSEPVMAVKGGKKIQSDDRVFVKEALHL</sequence>
<evidence type="ECO:0008006" key="14">
    <source>
        <dbReference type="Google" id="ProtNLM"/>
    </source>
</evidence>
<feature type="domain" description="Mur ligase central" evidence="11">
    <location>
        <begin position="41"/>
        <end position="249"/>
    </location>
</feature>
<dbReference type="Proteomes" id="UP000177097">
    <property type="component" value="Unassembled WGS sequence"/>
</dbReference>
<protein>
    <recommendedName>
        <fullName evidence="14">UDP-N-acetylmuramoyl-L-alanyl-D-glutamate--2, 6-diaminopimelate ligase</fullName>
    </recommendedName>
</protein>
<comment type="caution">
    <text evidence="12">The sequence shown here is derived from an EMBL/GenBank/DDBJ whole genome shotgun (WGS) entry which is preliminary data.</text>
</comment>
<dbReference type="NCBIfam" id="TIGR01085">
    <property type="entry name" value="murE"/>
    <property type="match status" value="1"/>
</dbReference>
<keyword evidence="4" id="KW-0547">Nucleotide-binding</keyword>
<evidence type="ECO:0000313" key="12">
    <source>
        <dbReference type="EMBL" id="OGL71259.1"/>
    </source>
</evidence>
<keyword evidence="3" id="KW-0436">Ligase</keyword>
<evidence type="ECO:0000256" key="3">
    <source>
        <dbReference type="ARBA" id="ARBA00022598"/>
    </source>
</evidence>
<dbReference type="GO" id="GO:0051301">
    <property type="term" value="P:cell division"/>
    <property type="evidence" value="ECO:0007669"/>
    <property type="project" value="UniProtKB-KW"/>
</dbReference>
<organism evidence="12 13">
    <name type="scientific">Candidatus Uhrbacteria bacterium RIFCSPHIGHO2_02_FULL_53_13</name>
    <dbReference type="NCBI Taxonomy" id="1802389"/>
    <lineage>
        <taxon>Bacteria</taxon>
        <taxon>Candidatus Uhriibacteriota</taxon>
    </lineage>
</organism>
<dbReference type="InterPro" id="IPR005761">
    <property type="entry name" value="UDP-N-AcMur-Glu-dNH2Pim_ligase"/>
</dbReference>
<evidence type="ECO:0000259" key="11">
    <source>
        <dbReference type="Pfam" id="PF08245"/>
    </source>
</evidence>
<dbReference type="PANTHER" id="PTHR23135">
    <property type="entry name" value="MUR LIGASE FAMILY MEMBER"/>
    <property type="match status" value="1"/>
</dbReference>
<dbReference type="Pfam" id="PF08245">
    <property type="entry name" value="Mur_ligase_M"/>
    <property type="match status" value="1"/>
</dbReference>
<comment type="subcellular location">
    <subcellularLocation>
        <location evidence="9">Cytoplasm</location>
    </subcellularLocation>
</comment>
<keyword evidence="7 9" id="KW-0573">Peptidoglycan synthesis</keyword>
<accession>A0A1F7TZ19</accession>
<dbReference type="STRING" id="1802389.A3C17_03880"/>
<dbReference type="SUPFAM" id="SSF53623">
    <property type="entry name" value="MurD-like peptide ligases, catalytic domain"/>
    <property type="match status" value="1"/>
</dbReference>
<keyword evidence="9" id="KW-0132">Cell division</keyword>
<evidence type="ECO:0000259" key="10">
    <source>
        <dbReference type="Pfam" id="PF02875"/>
    </source>
</evidence>
<keyword evidence="9" id="KW-0131">Cell cycle</keyword>
<evidence type="ECO:0000256" key="4">
    <source>
        <dbReference type="ARBA" id="ARBA00022741"/>
    </source>
</evidence>
<dbReference type="GO" id="GO:0009252">
    <property type="term" value="P:peptidoglycan biosynthetic process"/>
    <property type="evidence" value="ECO:0007669"/>
    <property type="project" value="UniProtKB-UniPathway"/>
</dbReference>
<evidence type="ECO:0000256" key="5">
    <source>
        <dbReference type="ARBA" id="ARBA00022840"/>
    </source>
</evidence>
<evidence type="ECO:0000256" key="2">
    <source>
        <dbReference type="ARBA" id="ARBA00022490"/>
    </source>
</evidence>
<proteinExistence type="inferred from homology"/>
<evidence type="ECO:0000313" key="13">
    <source>
        <dbReference type="Proteomes" id="UP000177097"/>
    </source>
</evidence>
<dbReference type="GO" id="GO:0005524">
    <property type="term" value="F:ATP binding"/>
    <property type="evidence" value="ECO:0007669"/>
    <property type="project" value="UniProtKB-KW"/>
</dbReference>
<evidence type="ECO:0000256" key="7">
    <source>
        <dbReference type="ARBA" id="ARBA00022984"/>
    </source>
</evidence>
<dbReference type="InterPro" id="IPR018109">
    <property type="entry name" value="Folylpolyglutamate_synth_CS"/>
</dbReference>
<dbReference type="AlphaFoldDB" id="A0A1F7TZ19"/>
<dbReference type="Gene3D" id="3.90.190.20">
    <property type="entry name" value="Mur ligase, C-terminal domain"/>
    <property type="match status" value="1"/>
</dbReference>
<keyword evidence="5" id="KW-0067">ATP-binding</keyword>
<feature type="domain" description="Mur ligase C-terminal" evidence="10">
    <location>
        <begin position="271"/>
        <end position="402"/>
    </location>
</feature>
<dbReference type="InterPro" id="IPR036615">
    <property type="entry name" value="Mur_ligase_C_dom_sf"/>
</dbReference>
<dbReference type="SUPFAM" id="SSF53244">
    <property type="entry name" value="MurD-like peptide ligases, peptide-binding domain"/>
    <property type="match status" value="1"/>
</dbReference>
<dbReference type="GO" id="GO:0008360">
    <property type="term" value="P:regulation of cell shape"/>
    <property type="evidence" value="ECO:0007669"/>
    <property type="project" value="UniProtKB-KW"/>
</dbReference>
<keyword evidence="8 9" id="KW-0961">Cell wall biogenesis/degradation</keyword>